<dbReference type="Proteomes" id="UP000242877">
    <property type="component" value="Unassembled WGS sequence"/>
</dbReference>
<feature type="region of interest" description="Disordered" evidence="1">
    <location>
        <begin position="144"/>
        <end position="186"/>
    </location>
</feature>
<keyword evidence="3" id="KW-1185">Reference proteome</keyword>
<dbReference type="AlphaFoldDB" id="A0A168A8J8"/>
<gene>
    <name evidence="2" type="ORF">AAP_02401</name>
</gene>
<proteinExistence type="predicted"/>
<dbReference type="EMBL" id="AZGZ01000008">
    <property type="protein sequence ID" value="KZZ93609.1"/>
    <property type="molecule type" value="Genomic_DNA"/>
</dbReference>
<sequence length="186" mass="21192">MAQPPPPLTAELTPLYSRVPMPRPQQNGAPYFEGTNVTRFLEEFKDLCNEYGLTAEALLRKLPLYCDQMIGDTIVYSNEFQLNNYEGVKSLLRCDFHRHDRAQTIYTFGYLDELCRKMSVTDFPSNKLNVSVNHPAGSVARQAARLQRQPEPGPRNQELTRDLRSARYNPIRPTVGNTSSSRSPLE</sequence>
<feature type="compositionally biased region" description="Polar residues" evidence="1">
    <location>
        <begin position="175"/>
        <end position="186"/>
    </location>
</feature>
<evidence type="ECO:0000313" key="3">
    <source>
        <dbReference type="Proteomes" id="UP000242877"/>
    </source>
</evidence>
<protein>
    <submittedName>
        <fullName evidence="2">Uncharacterized protein</fullName>
    </submittedName>
</protein>
<accession>A0A168A8J8</accession>
<dbReference type="OrthoDB" id="4346369at2759"/>
<organism evidence="2 3">
    <name type="scientific">Ascosphaera apis ARSEF 7405</name>
    <dbReference type="NCBI Taxonomy" id="392613"/>
    <lineage>
        <taxon>Eukaryota</taxon>
        <taxon>Fungi</taxon>
        <taxon>Dikarya</taxon>
        <taxon>Ascomycota</taxon>
        <taxon>Pezizomycotina</taxon>
        <taxon>Eurotiomycetes</taxon>
        <taxon>Eurotiomycetidae</taxon>
        <taxon>Onygenales</taxon>
        <taxon>Ascosphaeraceae</taxon>
        <taxon>Ascosphaera</taxon>
    </lineage>
</organism>
<evidence type="ECO:0000256" key="1">
    <source>
        <dbReference type="SAM" id="MobiDB-lite"/>
    </source>
</evidence>
<name>A0A168A8J8_9EURO</name>
<reference evidence="2 3" key="1">
    <citation type="journal article" date="2016" name="Genome Biol. Evol.">
        <title>Divergent and convergent evolution of fungal pathogenicity.</title>
        <authorList>
            <person name="Shang Y."/>
            <person name="Xiao G."/>
            <person name="Zheng P."/>
            <person name="Cen K."/>
            <person name="Zhan S."/>
            <person name="Wang C."/>
        </authorList>
    </citation>
    <scope>NUCLEOTIDE SEQUENCE [LARGE SCALE GENOMIC DNA]</scope>
    <source>
        <strain evidence="2 3">ARSEF 7405</strain>
    </source>
</reference>
<comment type="caution">
    <text evidence="2">The sequence shown here is derived from an EMBL/GenBank/DDBJ whole genome shotgun (WGS) entry which is preliminary data.</text>
</comment>
<dbReference type="VEuPathDB" id="FungiDB:AAP_02401"/>
<evidence type="ECO:0000313" key="2">
    <source>
        <dbReference type="EMBL" id="KZZ93609.1"/>
    </source>
</evidence>